<reference evidence="5 6" key="1">
    <citation type="submission" date="2018-09" db="EMBL/GenBank/DDBJ databases">
        <title>Glutamicibacter mishrai S5-52T (LMG 29155T = KCTC 39846T).</title>
        <authorList>
            <person name="Das S.K."/>
        </authorList>
    </citation>
    <scope>NUCLEOTIDE SEQUENCE [LARGE SCALE GENOMIC DNA]</scope>
    <source>
        <strain evidence="5 6">S5-52</strain>
    </source>
</reference>
<proteinExistence type="inferred from homology"/>
<dbReference type="InterPro" id="IPR016161">
    <property type="entry name" value="Ald_DH/histidinol_DH"/>
</dbReference>
<dbReference type="InterPro" id="IPR016163">
    <property type="entry name" value="Ald_DH_C"/>
</dbReference>
<dbReference type="Gene3D" id="3.40.605.10">
    <property type="entry name" value="Aldehyde Dehydrogenase, Chain A, domain 1"/>
    <property type="match status" value="1"/>
</dbReference>
<feature type="domain" description="Aldehyde dehydrogenase" evidence="4">
    <location>
        <begin position="20"/>
        <end position="482"/>
    </location>
</feature>
<evidence type="ECO:0000256" key="3">
    <source>
        <dbReference type="RuleBase" id="RU003345"/>
    </source>
</evidence>
<keyword evidence="1 3" id="KW-0560">Oxidoreductase</keyword>
<dbReference type="Gene3D" id="3.40.309.10">
    <property type="entry name" value="Aldehyde Dehydrogenase, Chain A, domain 2"/>
    <property type="match status" value="1"/>
</dbReference>
<dbReference type="InterPro" id="IPR029510">
    <property type="entry name" value="Ald_DH_CS_GLU"/>
</dbReference>
<evidence type="ECO:0000259" key="4">
    <source>
        <dbReference type="Pfam" id="PF00171"/>
    </source>
</evidence>
<organism evidence="5 6">
    <name type="scientific">Glutamicibacter mishrai</name>
    <dbReference type="NCBI Taxonomy" id="1775880"/>
    <lineage>
        <taxon>Bacteria</taxon>
        <taxon>Bacillati</taxon>
        <taxon>Actinomycetota</taxon>
        <taxon>Actinomycetes</taxon>
        <taxon>Micrococcales</taxon>
        <taxon>Micrococcaceae</taxon>
        <taxon>Glutamicibacter</taxon>
    </lineage>
</organism>
<dbReference type="PANTHER" id="PTHR43353:SF5">
    <property type="entry name" value="SUCCINATE-SEMIALDEHYDE DEHYDROGENASE, MITOCHONDRIAL"/>
    <property type="match status" value="1"/>
</dbReference>
<protein>
    <submittedName>
        <fullName evidence="5">Aldehyde dehydrogenase family protein</fullName>
    </submittedName>
</protein>
<dbReference type="PANTHER" id="PTHR43353">
    <property type="entry name" value="SUCCINATE-SEMIALDEHYDE DEHYDROGENASE, MITOCHONDRIAL"/>
    <property type="match status" value="1"/>
</dbReference>
<evidence type="ECO:0000313" key="5">
    <source>
        <dbReference type="EMBL" id="QIV87648.1"/>
    </source>
</evidence>
<dbReference type="GO" id="GO:0016620">
    <property type="term" value="F:oxidoreductase activity, acting on the aldehyde or oxo group of donors, NAD or NADP as acceptor"/>
    <property type="evidence" value="ECO:0007669"/>
    <property type="project" value="InterPro"/>
</dbReference>
<dbReference type="InterPro" id="IPR050740">
    <property type="entry name" value="Aldehyde_DH_Superfamily"/>
</dbReference>
<name>A0A6H0SJR8_9MICC</name>
<dbReference type="InterPro" id="IPR015590">
    <property type="entry name" value="Aldehyde_DH_dom"/>
</dbReference>
<evidence type="ECO:0000256" key="1">
    <source>
        <dbReference type="ARBA" id="ARBA00023002"/>
    </source>
</evidence>
<dbReference type="InterPro" id="IPR016160">
    <property type="entry name" value="Ald_DH_CS_CYS"/>
</dbReference>
<feature type="active site" evidence="2">
    <location>
        <position position="255"/>
    </location>
</feature>
<dbReference type="AlphaFoldDB" id="A0A6H0SJR8"/>
<keyword evidence="6" id="KW-1185">Reference proteome</keyword>
<evidence type="ECO:0000313" key="6">
    <source>
        <dbReference type="Proteomes" id="UP000502331"/>
    </source>
</evidence>
<dbReference type="PROSITE" id="PS00687">
    <property type="entry name" value="ALDEHYDE_DEHYDR_GLU"/>
    <property type="match status" value="1"/>
</dbReference>
<dbReference type="Proteomes" id="UP000502331">
    <property type="component" value="Chromosome"/>
</dbReference>
<dbReference type="InterPro" id="IPR016162">
    <property type="entry name" value="Ald_DH_N"/>
</dbReference>
<evidence type="ECO:0000256" key="2">
    <source>
        <dbReference type="PROSITE-ProRule" id="PRU10007"/>
    </source>
</evidence>
<comment type="similarity">
    <text evidence="3">Belongs to the aldehyde dehydrogenase family.</text>
</comment>
<dbReference type="PROSITE" id="PS00070">
    <property type="entry name" value="ALDEHYDE_DEHYDR_CYS"/>
    <property type="match status" value="1"/>
</dbReference>
<accession>A0A6H0SJR8</accession>
<gene>
    <name evidence="5" type="ORF">D3791_11350</name>
</gene>
<dbReference type="EMBL" id="CP032549">
    <property type="protein sequence ID" value="QIV87648.1"/>
    <property type="molecule type" value="Genomic_DNA"/>
</dbReference>
<dbReference type="SUPFAM" id="SSF53720">
    <property type="entry name" value="ALDH-like"/>
    <property type="match status" value="1"/>
</dbReference>
<dbReference type="Pfam" id="PF00171">
    <property type="entry name" value="Aldedh"/>
    <property type="match status" value="1"/>
</dbReference>
<sequence>MTMEAASAPVALRQYLNGNWLEGEGRKITSVAAADESRVLAAGAAASEGQVDAAFAAAHQAKKSWAAVPMATRAAILATAAGYLKEHAEQFGEELAAEEGKTRAEGIGEVLRAAQIFTYYAGESDRAAGTVFQSPRHGEQILVTHKPLGVVGIITPFNFPIGIPAWKIAPALVFGNTVVFKPASLVPILALRLVQALEYSGLPAGVLNLVIGPGALGDGFLSNSYVNGLSFTGSTAVGRRLCASGAARGIPVQAEMGGKNASVVLADADLDLASEQVLFGAFRSTGQKCTATSRLILDEAIAEEFLAKLTTRLEQWKTGNPLDPEMHMGPLVDAKAAASAREGIERAVAEGATLRFQGAAPESGNFLAPTILDLPSDATGRDNCAWREEFFAPILAVRTVKGIEQAFEAAEDSDFGLSLALFTSNLSTAIQAQQTLDVGILHVNSESAGADPHVPFGGAKASGYGPKEQGAAAREFYTHTTTTYLRG</sequence>